<dbReference type="GO" id="GO:0005975">
    <property type="term" value="P:carbohydrate metabolic process"/>
    <property type="evidence" value="ECO:0007669"/>
    <property type="project" value="InterPro"/>
</dbReference>
<evidence type="ECO:0000256" key="1">
    <source>
        <dbReference type="ARBA" id="ARBA00010838"/>
    </source>
</evidence>
<name>A0A9N7RL30_STRHE</name>
<evidence type="ECO:0000256" key="2">
    <source>
        <dbReference type="ARBA" id="ARBA00022801"/>
    </source>
</evidence>
<dbReference type="PROSITE" id="PS00572">
    <property type="entry name" value="GLYCOSYL_HYDROL_F1_1"/>
    <property type="match status" value="1"/>
</dbReference>
<dbReference type="InterPro" id="IPR033132">
    <property type="entry name" value="GH_1_N_CS"/>
</dbReference>
<dbReference type="PRINTS" id="PR00131">
    <property type="entry name" value="GLHYDRLASE1"/>
</dbReference>
<dbReference type="InterPro" id="IPR001360">
    <property type="entry name" value="Glyco_hydro_1"/>
</dbReference>
<sequence length="490" mass="56045">MLLNETPRPSPFPDNFLFGTSSSSYQFEGAIYTDGKGLSNWDVFTHKSGNILDGSNGDKAVDHYHLYLEDIDLMENLGVNSYRFSIAWTRILPKGRFGHVNKAGIDHYSKLIDALLQKGIQPFVTLTHYDIPQELEERYGAWLSPEIRKDFEHYADICFKFFGSRVKYWVTLNEPNVMAIRGYRSGLYPPSRCSGSYGNCTKGNSEEEPLVAAHNMILSHAGAVKIYRTRYQKKQGGSIGIVMNAAWYEPFSNSTEDRLAAERALSFYLNWFLDPIMFGKYPKEMHRLLGTHLPVFSDKDVEIMRKNKLDFIGINHYTSFYSKDCMYSYCEPGAPGVTISEGYYLRTAFRDGEAIGEPTAVDWLFVYPQGMEKIVTYVKDRYNNTPMFITENGLGVENEPNSSMSYFLDDIKRVEYMNSYLDSLALAISKGADVRGYFAWSLLDNFEWIFGYTIRFGLYHVDFGTLRRTPKLSAGRYREIIAASRGLQTS</sequence>
<dbReference type="Pfam" id="PF00232">
    <property type="entry name" value="Glyco_hydro_1"/>
    <property type="match status" value="1"/>
</dbReference>
<organism evidence="7 8">
    <name type="scientific">Striga hermonthica</name>
    <name type="common">Purple witchweed</name>
    <name type="synonym">Buchnera hermonthica</name>
    <dbReference type="NCBI Taxonomy" id="68872"/>
    <lineage>
        <taxon>Eukaryota</taxon>
        <taxon>Viridiplantae</taxon>
        <taxon>Streptophyta</taxon>
        <taxon>Embryophyta</taxon>
        <taxon>Tracheophyta</taxon>
        <taxon>Spermatophyta</taxon>
        <taxon>Magnoliopsida</taxon>
        <taxon>eudicotyledons</taxon>
        <taxon>Gunneridae</taxon>
        <taxon>Pentapetalae</taxon>
        <taxon>asterids</taxon>
        <taxon>lamiids</taxon>
        <taxon>Lamiales</taxon>
        <taxon>Orobanchaceae</taxon>
        <taxon>Buchnereae</taxon>
        <taxon>Striga</taxon>
    </lineage>
</organism>
<dbReference type="PANTHER" id="PTHR10353">
    <property type="entry name" value="GLYCOSYL HYDROLASE"/>
    <property type="match status" value="1"/>
</dbReference>
<dbReference type="FunFam" id="3.20.20.80:FF:000020">
    <property type="entry name" value="Beta-glucosidase 12"/>
    <property type="match status" value="1"/>
</dbReference>
<dbReference type="PANTHER" id="PTHR10353:SF27">
    <property type="entry name" value="BETA-GLUCOSIDASE 47"/>
    <property type="match status" value="1"/>
</dbReference>
<dbReference type="EMBL" id="CACSLK010030184">
    <property type="protein sequence ID" value="CAA0835902.1"/>
    <property type="molecule type" value="Genomic_DNA"/>
</dbReference>
<evidence type="ECO:0000313" key="8">
    <source>
        <dbReference type="Proteomes" id="UP001153555"/>
    </source>
</evidence>
<dbReference type="AlphaFoldDB" id="A0A9N7RL30"/>
<keyword evidence="3 6" id="KW-0326">Glycosidase</keyword>
<feature type="active site" description="Nucleophile" evidence="4">
    <location>
        <position position="391"/>
    </location>
</feature>
<comment type="caution">
    <text evidence="7">The sequence shown here is derived from an EMBL/GenBank/DDBJ whole genome shotgun (WGS) entry which is preliminary data.</text>
</comment>
<gene>
    <name evidence="7" type="ORF">SHERM_03048</name>
</gene>
<dbReference type="InterPro" id="IPR017853">
    <property type="entry name" value="GH"/>
</dbReference>
<comment type="similarity">
    <text evidence="1 5">Belongs to the glycosyl hydrolase 1 family.</text>
</comment>
<dbReference type="PROSITE" id="PS00653">
    <property type="entry name" value="GLYCOSYL_HYDROL_F1_2"/>
    <property type="match status" value="1"/>
</dbReference>
<evidence type="ECO:0000313" key="7">
    <source>
        <dbReference type="EMBL" id="CAA0835902.1"/>
    </source>
</evidence>
<dbReference type="OrthoDB" id="65569at2759"/>
<accession>A0A9N7RL30</accession>
<dbReference type="InterPro" id="IPR018120">
    <property type="entry name" value="Glyco_hydro_1_AS"/>
</dbReference>
<dbReference type="GO" id="GO:0008422">
    <property type="term" value="F:beta-glucosidase activity"/>
    <property type="evidence" value="ECO:0007669"/>
    <property type="project" value="TreeGrafter"/>
</dbReference>
<protein>
    <submittedName>
        <fullName evidence="7">Beta-glucosidase 47</fullName>
    </submittedName>
</protein>
<evidence type="ECO:0000256" key="6">
    <source>
        <dbReference type="RuleBase" id="RU004468"/>
    </source>
</evidence>
<dbReference type="Proteomes" id="UP001153555">
    <property type="component" value="Unassembled WGS sequence"/>
</dbReference>
<evidence type="ECO:0000256" key="4">
    <source>
        <dbReference type="PROSITE-ProRule" id="PRU10055"/>
    </source>
</evidence>
<dbReference type="SUPFAM" id="SSF51445">
    <property type="entry name" value="(Trans)glycosidases"/>
    <property type="match status" value="1"/>
</dbReference>
<keyword evidence="2 6" id="KW-0378">Hydrolase</keyword>
<evidence type="ECO:0000256" key="5">
    <source>
        <dbReference type="RuleBase" id="RU003690"/>
    </source>
</evidence>
<dbReference type="Gene3D" id="3.20.20.80">
    <property type="entry name" value="Glycosidases"/>
    <property type="match status" value="1"/>
</dbReference>
<proteinExistence type="inferred from homology"/>
<evidence type="ECO:0000256" key="3">
    <source>
        <dbReference type="ARBA" id="ARBA00023295"/>
    </source>
</evidence>
<keyword evidence="8" id="KW-1185">Reference proteome</keyword>
<reference evidence="7" key="1">
    <citation type="submission" date="2019-12" db="EMBL/GenBank/DDBJ databases">
        <authorList>
            <person name="Scholes J."/>
        </authorList>
    </citation>
    <scope>NUCLEOTIDE SEQUENCE</scope>
</reference>